<name>A0A7I4YE93_HAECO</name>
<keyword evidence="1" id="KW-0732">Signal</keyword>
<dbReference type="CDD" id="cd00519">
    <property type="entry name" value="Lipase_3"/>
    <property type="match status" value="1"/>
</dbReference>
<dbReference type="OrthoDB" id="426718at2759"/>
<dbReference type="PANTHER" id="PTHR45908:SF8">
    <property type="entry name" value="FUNGAL LIPASE-LIKE DOMAIN-CONTAINING PROTEIN"/>
    <property type="match status" value="1"/>
</dbReference>
<dbReference type="InterPro" id="IPR002921">
    <property type="entry name" value="Fungal_lipase-type"/>
</dbReference>
<evidence type="ECO:0000313" key="4">
    <source>
        <dbReference type="WBParaSite" id="HCON_00088970-00001"/>
    </source>
</evidence>
<dbReference type="Pfam" id="PF01764">
    <property type="entry name" value="Lipase_3"/>
    <property type="match status" value="1"/>
</dbReference>
<evidence type="ECO:0000256" key="1">
    <source>
        <dbReference type="SAM" id="SignalP"/>
    </source>
</evidence>
<evidence type="ECO:0000259" key="2">
    <source>
        <dbReference type="Pfam" id="PF01764"/>
    </source>
</evidence>
<dbReference type="AlphaFoldDB" id="A0A7I4YE93"/>
<feature type="chain" id="PRO_5029662204" evidence="1">
    <location>
        <begin position="18"/>
        <end position="304"/>
    </location>
</feature>
<dbReference type="PANTHER" id="PTHR45908">
    <property type="entry name" value="PROTEIN CBG11750-RELATED"/>
    <property type="match status" value="1"/>
</dbReference>
<feature type="domain" description="Fungal lipase-type" evidence="2">
    <location>
        <begin position="92"/>
        <end position="228"/>
    </location>
</feature>
<dbReference type="InterPro" id="IPR029058">
    <property type="entry name" value="AB_hydrolase_fold"/>
</dbReference>
<dbReference type="SUPFAM" id="SSF53474">
    <property type="entry name" value="alpha/beta-Hydrolases"/>
    <property type="match status" value="1"/>
</dbReference>
<feature type="signal peptide" evidence="1">
    <location>
        <begin position="1"/>
        <end position="17"/>
    </location>
</feature>
<evidence type="ECO:0000313" key="3">
    <source>
        <dbReference type="Proteomes" id="UP000025227"/>
    </source>
</evidence>
<dbReference type="GO" id="GO:0006629">
    <property type="term" value="P:lipid metabolic process"/>
    <property type="evidence" value="ECO:0007669"/>
    <property type="project" value="InterPro"/>
</dbReference>
<proteinExistence type="predicted"/>
<dbReference type="OMA" id="LDYMIAD"/>
<dbReference type="Proteomes" id="UP000025227">
    <property type="component" value="Unplaced"/>
</dbReference>
<protein>
    <submittedName>
        <fullName evidence="4">Lipase_3 domain-containing protein</fullName>
    </submittedName>
</protein>
<reference evidence="4" key="1">
    <citation type="submission" date="2020-12" db="UniProtKB">
        <authorList>
            <consortium name="WormBaseParasite"/>
        </authorList>
    </citation>
    <scope>IDENTIFICATION</scope>
    <source>
        <strain evidence="4">MHco3</strain>
    </source>
</reference>
<dbReference type="WBParaSite" id="HCON_00088970-00001">
    <property type="protein sequence ID" value="HCON_00088970-00001"/>
    <property type="gene ID" value="HCON_00088970"/>
</dbReference>
<keyword evidence="3" id="KW-1185">Reference proteome</keyword>
<dbReference type="Gene3D" id="3.40.50.1820">
    <property type="entry name" value="alpha/beta hydrolase"/>
    <property type="match status" value="1"/>
</dbReference>
<sequence length="304" mass="33946">MFATSICAVLLSSSAVALPALKQPPRFSDEFARTKVVTLCAATELDDPLICLRHSFTNTTVLHKITTRCDQIPTDTCSGYTAIDHADKAIILVFRGTIGEKQLLLESEVTLLDERTVWVAGGTVSTYFNNAFFSVWNGGMKDDFLTLANKYKGYELWIVGHSLGGAMASLAASYIEKEKLYDGNLIKLVTFGQPRTGDDVFAKAHDAQIPYSYRVVHAHDIVPQSPPDGYRNYRHHKSEVWYNNNMTTADYVVCDADESMKCSDQVPLLDLTFRDHHRYYNVYISEWGAANCTGDPANPPPMPW</sequence>
<accession>A0A7I4YE93</accession>
<organism evidence="3 4">
    <name type="scientific">Haemonchus contortus</name>
    <name type="common">Barber pole worm</name>
    <dbReference type="NCBI Taxonomy" id="6289"/>
    <lineage>
        <taxon>Eukaryota</taxon>
        <taxon>Metazoa</taxon>
        <taxon>Ecdysozoa</taxon>
        <taxon>Nematoda</taxon>
        <taxon>Chromadorea</taxon>
        <taxon>Rhabditida</taxon>
        <taxon>Rhabditina</taxon>
        <taxon>Rhabditomorpha</taxon>
        <taxon>Strongyloidea</taxon>
        <taxon>Trichostrongylidae</taxon>
        <taxon>Haemonchus</taxon>
    </lineage>
</organism>